<keyword evidence="3" id="KW-1185">Reference proteome</keyword>
<dbReference type="AlphaFoldDB" id="A0A2T4B9W5"/>
<protein>
    <submittedName>
        <fullName evidence="2">Uncharacterized protein</fullName>
    </submittedName>
</protein>
<name>A0A2T4B9W5_9HYPO</name>
<evidence type="ECO:0000256" key="1">
    <source>
        <dbReference type="SAM" id="SignalP"/>
    </source>
</evidence>
<evidence type="ECO:0000313" key="3">
    <source>
        <dbReference type="Proteomes" id="UP000241546"/>
    </source>
</evidence>
<sequence>MRLQGVKLVIVLPAAFAARTKLASDCVYVGQWYIWPTNAEEGKEETLLLVGDDAVRTGWQSYKANLWTWEQGPWAPKSKRVATSESRLRDLDDEVVAGGKG</sequence>
<dbReference type="RefSeq" id="XP_024749442.1">
    <property type="nucleotide sequence ID" value="XM_024893416.1"/>
</dbReference>
<accession>A0A2T4B9W5</accession>
<gene>
    <name evidence="2" type="ORF">BBK36DRAFT_1140993</name>
</gene>
<feature type="signal peptide" evidence="1">
    <location>
        <begin position="1"/>
        <end position="17"/>
    </location>
</feature>
<dbReference type="Proteomes" id="UP000241546">
    <property type="component" value="Unassembled WGS sequence"/>
</dbReference>
<dbReference type="GeneID" id="36601534"/>
<proteinExistence type="predicted"/>
<dbReference type="EMBL" id="KZ680213">
    <property type="protein sequence ID" value="PTB66122.1"/>
    <property type="molecule type" value="Genomic_DNA"/>
</dbReference>
<reference evidence="3" key="1">
    <citation type="submission" date="2016-07" db="EMBL/GenBank/DDBJ databases">
        <title>Multiple horizontal gene transfer events from other fungi enriched the ability of initially mycotrophic Trichoderma (Ascomycota) to feed on dead plant biomass.</title>
        <authorList>
            <consortium name="DOE Joint Genome Institute"/>
            <person name="Atanasova L."/>
            <person name="Chenthamara K."/>
            <person name="Zhang J."/>
            <person name="Grujic M."/>
            <person name="Henrissat B."/>
            <person name="Kuo A."/>
            <person name="Aerts A."/>
            <person name="Salamov A."/>
            <person name="Lipzen A."/>
            <person name="Labutti K."/>
            <person name="Barry K."/>
            <person name="Miao Y."/>
            <person name="Rahimi M.J."/>
            <person name="Shen Q."/>
            <person name="Grigoriev I.V."/>
            <person name="Kubicek C.P."/>
            <person name="Druzhinina I.S."/>
        </authorList>
    </citation>
    <scope>NUCLEOTIDE SEQUENCE [LARGE SCALE GENOMIC DNA]</scope>
    <source>
        <strain evidence="3">TUCIM 6016</strain>
    </source>
</reference>
<evidence type="ECO:0000313" key="2">
    <source>
        <dbReference type="EMBL" id="PTB66122.1"/>
    </source>
</evidence>
<feature type="chain" id="PRO_5015611609" evidence="1">
    <location>
        <begin position="18"/>
        <end position="101"/>
    </location>
</feature>
<keyword evidence="1" id="KW-0732">Signal</keyword>
<organism evidence="2 3">
    <name type="scientific">Trichoderma citrinoviride</name>
    <dbReference type="NCBI Taxonomy" id="58853"/>
    <lineage>
        <taxon>Eukaryota</taxon>
        <taxon>Fungi</taxon>
        <taxon>Dikarya</taxon>
        <taxon>Ascomycota</taxon>
        <taxon>Pezizomycotina</taxon>
        <taxon>Sordariomycetes</taxon>
        <taxon>Hypocreomycetidae</taxon>
        <taxon>Hypocreales</taxon>
        <taxon>Hypocreaceae</taxon>
        <taxon>Trichoderma</taxon>
    </lineage>
</organism>